<dbReference type="GO" id="GO:0003676">
    <property type="term" value="F:nucleic acid binding"/>
    <property type="evidence" value="ECO:0007669"/>
    <property type="project" value="InterPro"/>
</dbReference>
<keyword evidence="2 3" id="KW-0808">Transferase</keyword>
<dbReference type="GO" id="GO:0031167">
    <property type="term" value="P:rRNA methylation"/>
    <property type="evidence" value="ECO:0007669"/>
    <property type="project" value="InterPro"/>
</dbReference>
<protein>
    <submittedName>
        <fullName evidence="3">16S rRNA (Guanine966-N2)-methyltransferase</fullName>
    </submittedName>
</protein>
<dbReference type="CDD" id="cd02440">
    <property type="entry name" value="AdoMet_MTases"/>
    <property type="match status" value="1"/>
</dbReference>
<dbReference type="Pfam" id="PF03602">
    <property type="entry name" value="Cons_hypoth95"/>
    <property type="match status" value="1"/>
</dbReference>
<proteinExistence type="predicted"/>
<evidence type="ECO:0000313" key="3">
    <source>
        <dbReference type="EMBL" id="SIR19361.1"/>
    </source>
</evidence>
<keyword evidence="4" id="KW-1185">Reference proteome</keyword>
<comment type="caution">
    <text evidence="3">The sequence shown here is derived from an EMBL/GenBank/DDBJ whole genome shotgun (WGS) entry which is preliminary data.</text>
</comment>
<dbReference type="InterPro" id="IPR002052">
    <property type="entry name" value="DNA_methylase_N6_adenine_CS"/>
</dbReference>
<sequence>MAAPRIIAGAWRGRALGAPPGLTTRPTAGRVRQALFDMLMHAPWAEGAVAGSAVLDVFAGSGALGLEALSRGAANATFIDHDRAAMDMIRRNIAACNATDRARLIPADALDPPQGPPHSLILLDPPYGNDLVPRAIAALAKTGWITPEALIAAEFGRSDPPPPGIEPLAERTHGAARLVIWRAR</sequence>
<dbReference type="GO" id="GO:0008168">
    <property type="term" value="F:methyltransferase activity"/>
    <property type="evidence" value="ECO:0007669"/>
    <property type="project" value="UniProtKB-KW"/>
</dbReference>
<dbReference type="InterPro" id="IPR004398">
    <property type="entry name" value="RNA_MeTrfase_RsmD"/>
</dbReference>
<keyword evidence="1 3" id="KW-0489">Methyltransferase</keyword>
<dbReference type="InterPro" id="IPR029063">
    <property type="entry name" value="SAM-dependent_MTases_sf"/>
</dbReference>
<dbReference type="PROSITE" id="PS00092">
    <property type="entry name" value="N6_MTASE"/>
    <property type="match status" value="1"/>
</dbReference>
<name>A0A8G2CNH5_ACIRU</name>
<dbReference type="EMBL" id="FTNE01000018">
    <property type="protein sequence ID" value="SIR19361.1"/>
    <property type="molecule type" value="Genomic_DNA"/>
</dbReference>
<gene>
    <name evidence="3" type="ORF">SAMN05421828_11870</name>
</gene>
<evidence type="ECO:0000256" key="2">
    <source>
        <dbReference type="ARBA" id="ARBA00022679"/>
    </source>
</evidence>
<dbReference type="PANTHER" id="PTHR43542:SF1">
    <property type="entry name" value="METHYLTRANSFERASE"/>
    <property type="match status" value="1"/>
</dbReference>
<dbReference type="PANTHER" id="PTHR43542">
    <property type="entry name" value="METHYLTRANSFERASE"/>
    <property type="match status" value="1"/>
</dbReference>
<dbReference type="RefSeq" id="WP_029314639.1">
    <property type="nucleotide sequence ID" value="NZ_FTNE01000018.1"/>
</dbReference>
<dbReference type="NCBIfam" id="TIGR00095">
    <property type="entry name" value="16S rRNA (guanine(966)-N(2))-methyltransferase RsmD"/>
    <property type="match status" value="1"/>
</dbReference>
<dbReference type="OrthoDB" id="9803017at2"/>
<evidence type="ECO:0000313" key="4">
    <source>
        <dbReference type="Proteomes" id="UP000186308"/>
    </source>
</evidence>
<dbReference type="SUPFAM" id="SSF53335">
    <property type="entry name" value="S-adenosyl-L-methionine-dependent methyltransferases"/>
    <property type="match status" value="1"/>
</dbReference>
<dbReference type="Gene3D" id="3.40.50.150">
    <property type="entry name" value="Vaccinia Virus protein VP39"/>
    <property type="match status" value="1"/>
</dbReference>
<accession>A0A8G2CNH5</accession>
<evidence type="ECO:0000256" key="1">
    <source>
        <dbReference type="ARBA" id="ARBA00022603"/>
    </source>
</evidence>
<reference evidence="3 4" key="1">
    <citation type="submission" date="2017-01" db="EMBL/GenBank/DDBJ databases">
        <authorList>
            <person name="Varghese N."/>
            <person name="Submissions S."/>
        </authorList>
    </citation>
    <scope>NUCLEOTIDE SEQUENCE [LARGE SCALE GENOMIC DNA]</scope>
    <source>
        <strain evidence="3 4">ATCC 35905</strain>
    </source>
</reference>
<dbReference type="AlphaFoldDB" id="A0A8G2CNH5"/>
<dbReference type="Proteomes" id="UP000186308">
    <property type="component" value="Unassembled WGS sequence"/>
</dbReference>
<dbReference type="PIRSF" id="PIRSF004553">
    <property type="entry name" value="CHP00095"/>
    <property type="match status" value="1"/>
</dbReference>
<organism evidence="3 4">
    <name type="scientific">Acidiphilium rubrum</name>
    <dbReference type="NCBI Taxonomy" id="526"/>
    <lineage>
        <taxon>Bacteria</taxon>
        <taxon>Pseudomonadati</taxon>
        <taxon>Pseudomonadota</taxon>
        <taxon>Alphaproteobacteria</taxon>
        <taxon>Acetobacterales</taxon>
        <taxon>Acidocellaceae</taxon>
        <taxon>Acidiphilium</taxon>
    </lineage>
</organism>